<dbReference type="Pfam" id="PF15459">
    <property type="entry name" value="RRP14"/>
    <property type="match status" value="1"/>
</dbReference>
<evidence type="ECO:0000256" key="4">
    <source>
        <dbReference type="SAM" id="MobiDB-lite"/>
    </source>
</evidence>
<feature type="region of interest" description="Disordered" evidence="4">
    <location>
        <begin position="96"/>
        <end position="327"/>
    </location>
</feature>
<feature type="compositionally biased region" description="Basic and acidic residues" evidence="4">
    <location>
        <begin position="489"/>
        <end position="498"/>
    </location>
</feature>
<evidence type="ECO:0000259" key="5">
    <source>
        <dbReference type="Pfam" id="PF04935"/>
    </source>
</evidence>
<feature type="compositionally biased region" description="Low complexity" evidence="4">
    <location>
        <begin position="285"/>
        <end position="305"/>
    </location>
</feature>
<comment type="subcellular location">
    <subcellularLocation>
        <location evidence="1">Nucleus</location>
    </subcellularLocation>
</comment>
<sequence>MVRPPFSREHEATNYPRLIVIARFRRGRAKPAPADEKFSVKEDADGHFRINHLATFISIFCYNLIMADDLEARLESHAQAFEGLLSLIPANEYYSKDNSDQWQRKKQTKEQKRQAKRAKLDPANQKSAKDVMDENERKRKRELGIDDDDDDDNEESSAQIDLSADKKQPTKKQKVDEEDDDDSDDGADATSSSKKAQAEKRKEKRRLKKEKADKQKAKMEAKKAARKQEPQSAAGAEESADEDMQDADDVSADEAADDAMDFSGLVDNDETSTPASPSQPEVFDNSTNQSATSSSSSIVPASNPTEGDASATTKPKKALALKLPEVNAEELQARLKARIEALRAQRKADGPSGGPRNRQELLESRRKKEEARKQHKKELRMKAKEEEERLNNERLRGSGSPLATPDIFSPRPIEENNFSFGRVAFDDEEADPTLGSISAHKKKKGPSDIKTALAAAERKAQRLAGMDEDKRKEIEEKDMWLNAKKRAHGERVKDDQSLLKKTLKRKTDQKTKSATQWNERIDNVRKGKEMKDKKRTENLAKRAAEKGAKKGGKKGGSGGAKKKARPGFEGKGFKA</sequence>
<feature type="compositionally biased region" description="Basic and acidic residues" evidence="4">
    <location>
        <begin position="357"/>
        <end position="372"/>
    </location>
</feature>
<reference evidence="7" key="1">
    <citation type="journal article" date="2021" name="J Fungi (Basel)">
        <title>Virulence traits and population genomics of the black yeast Aureobasidium melanogenum.</title>
        <authorList>
            <person name="Cernosa A."/>
            <person name="Sun X."/>
            <person name="Gostincar C."/>
            <person name="Fang C."/>
            <person name="Gunde-Cimerman N."/>
            <person name="Song Z."/>
        </authorList>
    </citation>
    <scope>NUCLEOTIDE SEQUENCE</scope>
    <source>
        <strain evidence="7">EXF-9298</strain>
    </source>
</reference>
<proteinExistence type="inferred from homology"/>
<dbReference type="Pfam" id="PF04935">
    <property type="entry name" value="SURF6"/>
    <property type="match status" value="1"/>
</dbReference>
<dbReference type="GO" id="GO:0005730">
    <property type="term" value="C:nucleolus"/>
    <property type="evidence" value="ECO:0007669"/>
    <property type="project" value="TreeGrafter"/>
</dbReference>
<feature type="compositionally biased region" description="Basic and acidic residues" evidence="4">
    <location>
        <begin position="210"/>
        <end position="229"/>
    </location>
</feature>
<feature type="non-terminal residue" evidence="7">
    <location>
        <position position="1"/>
    </location>
</feature>
<keyword evidence="8" id="KW-1185">Reference proteome</keyword>
<feature type="compositionally biased region" description="Basic and acidic residues" evidence="4">
    <location>
        <begin position="566"/>
        <end position="575"/>
    </location>
</feature>
<evidence type="ECO:0000256" key="3">
    <source>
        <dbReference type="ARBA" id="ARBA00023242"/>
    </source>
</evidence>
<accession>A0A9P8FVC7</accession>
<evidence type="ECO:0000256" key="2">
    <source>
        <dbReference type="ARBA" id="ARBA00005904"/>
    </source>
</evidence>
<keyword evidence="3" id="KW-0539">Nucleus</keyword>
<feature type="domain" description="Ribosomal RNA-processing protein 14 N-terminal" evidence="6">
    <location>
        <begin position="73"/>
        <end position="123"/>
    </location>
</feature>
<dbReference type="Proteomes" id="UP000729357">
    <property type="component" value="Unassembled WGS sequence"/>
</dbReference>
<dbReference type="InterPro" id="IPR007019">
    <property type="entry name" value="SURF6"/>
</dbReference>
<dbReference type="AlphaFoldDB" id="A0A9P8FVC7"/>
<evidence type="ECO:0000259" key="6">
    <source>
        <dbReference type="Pfam" id="PF15459"/>
    </source>
</evidence>
<feature type="compositionally biased region" description="Basic and acidic residues" evidence="4">
    <location>
        <begin position="96"/>
        <end position="113"/>
    </location>
</feature>
<dbReference type="PANTHER" id="PTHR14369:SF0">
    <property type="entry name" value="SURFEIT LOCUS PROTEIN 6"/>
    <property type="match status" value="1"/>
</dbReference>
<comment type="caution">
    <text evidence="7">The sequence shown here is derived from an EMBL/GenBank/DDBJ whole genome shotgun (WGS) entry which is preliminary data.</text>
</comment>
<feature type="domain" description="Ribosomal RNA-processing protein 14/surfeit locus protein 6 C-terminal" evidence="5">
    <location>
        <begin position="359"/>
        <end position="551"/>
    </location>
</feature>
<dbReference type="EMBL" id="JAHFXS010000616">
    <property type="protein sequence ID" value="KAG9983287.1"/>
    <property type="molecule type" value="Genomic_DNA"/>
</dbReference>
<feature type="compositionally biased region" description="Basic and acidic residues" evidence="4">
    <location>
        <begin position="519"/>
        <end position="548"/>
    </location>
</feature>
<dbReference type="InterPro" id="IPR029188">
    <property type="entry name" value="Rrp14_N"/>
</dbReference>
<feature type="compositionally biased region" description="Basic and acidic residues" evidence="4">
    <location>
        <begin position="380"/>
        <end position="396"/>
    </location>
</feature>
<evidence type="ECO:0000313" key="8">
    <source>
        <dbReference type="Proteomes" id="UP000729357"/>
    </source>
</evidence>
<name>A0A9P8FVC7_AURME</name>
<feature type="region of interest" description="Disordered" evidence="4">
    <location>
        <begin position="342"/>
        <end position="413"/>
    </location>
</feature>
<feature type="compositionally biased region" description="Acidic residues" evidence="4">
    <location>
        <begin position="176"/>
        <end position="187"/>
    </location>
</feature>
<dbReference type="GO" id="GO:0003723">
    <property type="term" value="F:RNA binding"/>
    <property type="evidence" value="ECO:0007669"/>
    <property type="project" value="TreeGrafter"/>
</dbReference>
<feature type="compositionally biased region" description="Basic and acidic residues" evidence="4">
    <location>
        <begin position="127"/>
        <end position="137"/>
    </location>
</feature>
<dbReference type="GO" id="GO:0042273">
    <property type="term" value="P:ribosomal large subunit biogenesis"/>
    <property type="evidence" value="ECO:0007669"/>
    <property type="project" value="TreeGrafter"/>
</dbReference>
<evidence type="ECO:0000313" key="7">
    <source>
        <dbReference type="EMBL" id="KAG9983287.1"/>
    </source>
</evidence>
<feature type="compositionally biased region" description="Acidic residues" evidence="4">
    <location>
        <begin position="145"/>
        <end position="155"/>
    </location>
</feature>
<dbReference type="PANTHER" id="PTHR14369">
    <property type="entry name" value="SURFEIT LOCUS PROTEIN 6"/>
    <property type="match status" value="1"/>
</dbReference>
<dbReference type="GO" id="GO:0042274">
    <property type="term" value="P:ribosomal small subunit biogenesis"/>
    <property type="evidence" value="ECO:0007669"/>
    <property type="project" value="TreeGrafter"/>
</dbReference>
<organism evidence="7 8">
    <name type="scientific">Aureobasidium melanogenum</name>
    <name type="common">Aureobasidium pullulans var. melanogenum</name>
    <dbReference type="NCBI Taxonomy" id="46634"/>
    <lineage>
        <taxon>Eukaryota</taxon>
        <taxon>Fungi</taxon>
        <taxon>Dikarya</taxon>
        <taxon>Ascomycota</taxon>
        <taxon>Pezizomycotina</taxon>
        <taxon>Dothideomycetes</taxon>
        <taxon>Dothideomycetidae</taxon>
        <taxon>Dothideales</taxon>
        <taxon>Saccotheciaceae</taxon>
        <taxon>Aureobasidium</taxon>
    </lineage>
</organism>
<dbReference type="GO" id="GO:0003677">
    <property type="term" value="F:DNA binding"/>
    <property type="evidence" value="ECO:0007669"/>
    <property type="project" value="TreeGrafter"/>
</dbReference>
<protein>
    <submittedName>
        <fullName evidence="7">SURF6-domain-containing protein</fullName>
    </submittedName>
</protein>
<reference evidence="7" key="2">
    <citation type="submission" date="2021-08" db="EMBL/GenBank/DDBJ databases">
        <authorList>
            <person name="Gostincar C."/>
            <person name="Sun X."/>
            <person name="Song Z."/>
            <person name="Gunde-Cimerman N."/>
        </authorList>
    </citation>
    <scope>NUCLEOTIDE SEQUENCE</scope>
    <source>
        <strain evidence="7">EXF-9298</strain>
    </source>
</reference>
<gene>
    <name evidence="7" type="ORF">KCU98_g6203</name>
</gene>
<dbReference type="InterPro" id="IPR029190">
    <property type="entry name" value="Rrp14/SURF6_C"/>
</dbReference>
<evidence type="ECO:0000256" key="1">
    <source>
        <dbReference type="ARBA" id="ARBA00004123"/>
    </source>
</evidence>
<feature type="region of interest" description="Disordered" evidence="4">
    <location>
        <begin position="480"/>
        <end position="575"/>
    </location>
</feature>
<comment type="similarity">
    <text evidence="2">Belongs to the SURF6 family.</text>
</comment>
<feature type="compositionally biased region" description="Acidic residues" evidence="4">
    <location>
        <begin position="238"/>
        <end position="260"/>
    </location>
</feature>